<proteinExistence type="predicted"/>
<feature type="domain" description="Arm DNA-binding" evidence="1">
    <location>
        <begin position="7"/>
        <end position="48"/>
    </location>
</feature>
<reference evidence="2 3" key="1">
    <citation type="submission" date="2019-01" db="EMBL/GenBank/DDBJ databases">
        <authorList>
            <person name="Chen W.-M."/>
        </authorList>
    </citation>
    <scope>NUCLEOTIDE SEQUENCE [LARGE SCALE GENOMIC DNA]</scope>
    <source>
        <strain evidence="2 3">YBJ-36</strain>
    </source>
</reference>
<keyword evidence="3" id="KW-1185">Reference proteome</keyword>
<evidence type="ECO:0000313" key="3">
    <source>
        <dbReference type="Proteomes" id="UP000282759"/>
    </source>
</evidence>
<sequence length="51" mass="5719">METDVAGMVPLYERIAYLGKRAEISLKRRVHLAKWDAQTGFIKGTSPEARG</sequence>
<evidence type="ECO:0000313" key="2">
    <source>
        <dbReference type="EMBL" id="RVU00287.1"/>
    </source>
</evidence>
<dbReference type="RefSeq" id="WP_127705358.1">
    <property type="nucleotide sequence ID" value="NZ_SACK01000005.1"/>
</dbReference>
<dbReference type="Pfam" id="PF17293">
    <property type="entry name" value="Arm-DNA-bind_5"/>
    <property type="match status" value="1"/>
</dbReference>
<dbReference type="OrthoDB" id="892893at2"/>
<gene>
    <name evidence="2" type="ORF">EOD41_12445</name>
</gene>
<organism evidence="2 3">
    <name type="scientific">Mucilaginibacter limnophilus</name>
    <dbReference type="NCBI Taxonomy" id="1932778"/>
    <lineage>
        <taxon>Bacteria</taxon>
        <taxon>Pseudomonadati</taxon>
        <taxon>Bacteroidota</taxon>
        <taxon>Sphingobacteriia</taxon>
        <taxon>Sphingobacteriales</taxon>
        <taxon>Sphingobacteriaceae</taxon>
        <taxon>Mucilaginibacter</taxon>
    </lineage>
</organism>
<dbReference type="InterPro" id="IPR035386">
    <property type="entry name" value="Arm-DNA-bind_5"/>
</dbReference>
<evidence type="ECO:0000259" key="1">
    <source>
        <dbReference type="Pfam" id="PF17293"/>
    </source>
</evidence>
<dbReference type="EMBL" id="SACK01000005">
    <property type="protein sequence ID" value="RVU00287.1"/>
    <property type="molecule type" value="Genomic_DNA"/>
</dbReference>
<dbReference type="Proteomes" id="UP000282759">
    <property type="component" value="Unassembled WGS sequence"/>
</dbReference>
<comment type="caution">
    <text evidence="2">The sequence shown here is derived from an EMBL/GenBank/DDBJ whole genome shotgun (WGS) entry which is preliminary data.</text>
</comment>
<name>A0A3S2UKC5_9SPHI</name>
<protein>
    <recommendedName>
        <fullName evidence="1">Arm DNA-binding domain-containing protein</fullName>
    </recommendedName>
</protein>
<dbReference type="AlphaFoldDB" id="A0A3S2UKC5"/>
<accession>A0A3S2UKC5</accession>